<gene>
    <name evidence="1" type="ORF">MCOR_31463</name>
</gene>
<evidence type="ECO:0000313" key="2">
    <source>
        <dbReference type="Proteomes" id="UP000507470"/>
    </source>
</evidence>
<keyword evidence="2" id="KW-1185">Reference proteome</keyword>
<dbReference type="AlphaFoldDB" id="A0A6J8CPD8"/>
<dbReference type="OrthoDB" id="10427746at2759"/>
<evidence type="ECO:0008006" key="3">
    <source>
        <dbReference type="Google" id="ProtNLM"/>
    </source>
</evidence>
<dbReference type="EMBL" id="CACVKT020005663">
    <property type="protein sequence ID" value="CAC5396964.1"/>
    <property type="molecule type" value="Genomic_DNA"/>
</dbReference>
<name>A0A6J8CPD8_MYTCO</name>
<accession>A0A6J8CPD8</accession>
<organism evidence="1 2">
    <name type="scientific">Mytilus coruscus</name>
    <name type="common">Sea mussel</name>
    <dbReference type="NCBI Taxonomy" id="42192"/>
    <lineage>
        <taxon>Eukaryota</taxon>
        <taxon>Metazoa</taxon>
        <taxon>Spiralia</taxon>
        <taxon>Lophotrochozoa</taxon>
        <taxon>Mollusca</taxon>
        <taxon>Bivalvia</taxon>
        <taxon>Autobranchia</taxon>
        <taxon>Pteriomorphia</taxon>
        <taxon>Mytilida</taxon>
        <taxon>Mytiloidea</taxon>
        <taxon>Mytilidae</taxon>
        <taxon>Mytilinae</taxon>
        <taxon>Mytilus</taxon>
    </lineage>
</organism>
<evidence type="ECO:0000313" key="1">
    <source>
        <dbReference type="EMBL" id="CAC5396964.1"/>
    </source>
</evidence>
<dbReference type="Proteomes" id="UP000507470">
    <property type="component" value="Unassembled WGS sequence"/>
</dbReference>
<reference evidence="1 2" key="1">
    <citation type="submission" date="2020-06" db="EMBL/GenBank/DDBJ databases">
        <authorList>
            <person name="Li R."/>
            <person name="Bekaert M."/>
        </authorList>
    </citation>
    <scope>NUCLEOTIDE SEQUENCE [LARGE SCALE GENOMIC DNA]</scope>
    <source>
        <strain evidence="2">wild</strain>
    </source>
</reference>
<protein>
    <recommendedName>
        <fullName evidence="3">Reverse transcriptase domain-containing protein</fullName>
    </recommendedName>
</protein>
<sequence>MTLQVKWGDQTTQHVNIQQGKRQEAKLSTLLYKRYDNTFLNVITGSHLGAALGTICVASPTCADDIALLGEPQDIQAMLNIIEFHNKRDMVKINLEKSEVLCTSKGKNCQQKTCTLDEQSSIFNRVERGGGKANYKEEDVLQIIMDCSKLSTTTLSHLKADDLIEIDKHSQNFCHQMHTKRTEIQSQ</sequence>
<proteinExistence type="predicted"/>